<sequence>MINGARSGKLLCPRFLVIPMHDSKFTLPLSFKLASEIGLEESVLLSFLRQNAFVMRNNVLHFPDDSLMTLLSFWTTPILIRHLNSLQAMNQLRYRRTEAGIDVQLAEVTASPVTSNVATETGQPVQPSRYPDLDEGDVVSKVGKLQRAAREKSNVSADRRQDSGHAMPSSRSKSAAPQPQPIVANHRAKADSNFSANHPAPSDRRGVSDFDIYLEQKERTRQPDQWLPEEATIEQICQSGIPRQFATELQPEFLLRIREQRKNVRTWNSEFFKYVKRQWQYKQSDRQSYEGTSVSSSSGKSSREQISSALTNIHDTDW</sequence>
<dbReference type="AlphaFoldDB" id="F2JZ64"/>
<feature type="region of interest" description="Disordered" evidence="1">
    <location>
        <begin position="188"/>
        <end position="207"/>
    </location>
</feature>
<evidence type="ECO:0000256" key="1">
    <source>
        <dbReference type="SAM" id="MobiDB-lite"/>
    </source>
</evidence>
<gene>
    <name evidence="3" type="ordered locus">Marme_2819</name>
</gene>
<feature type="region of interest" description="Disordered" evidence="1">
    <location>
        <begin position="282"/>
        <end position="318"/>
    </location>
</feature>
<proteinExistence type="predicted"/>
<accession>F2JZ64</accession>
<feature type="compositionally biased region" description="Polar residues" evidence="1">
    <location>
        <begin position="112"/>
        <end position="126"/>
    </location>
</feature>
<dbReference type="Pfam" id="PF17948">
    <property type="entry name" value="DnaT"/>
    <property type="match status" value="1"/>
</dbReference>
<dbReference type="KEGG" id="mme:Marme_2819"/>
<keyword evidence="4" id="KW-1185">Reference proteome</keyword>
<dbReference type="Proteomes" id="UP000001062">
    <property type="component" value="Chromosome"/>
</dbReference>
<dbReference type="Gene3D" id="1.10.8.1180">
    <property type="match status" value="1"/>
</dbReference>
<dbReference type="eggNOG" id="ENOG5030J0A">
    <property type="taxonomic scope" value="Bacteria"/>
</dbReference>
<evidence type="ECO:0000259" key="2">
    <source>
        <dbReference type="Pfam" id="PF17948"/>
    </source>
</evidence>
<evidence type="ECO:0000313" key="4">
    <source>
        <dbReference type="Proteomes" id="UP000001062"/>
    </source>
</evidence>
<feature type="compositionally biased region" description="Low complexity" evidence="1">
    <location>
        <begin position="293"/>
        <end position="308"/>
    </location>
</feature>
<feature type="domain" description="DnaT DNA-binding" evidence="2">
    <location>
        <begin position="224"/>
        <end position="285"/>
    </location>
</feature>
<feature type="compositionally biased region" description="Basic and acidic residues" evidence="1">
    <location>
        <begin position="148"/>
        <end position="163"/>
    </location>
</feature>
<dbReference type="STRING" id="717774.Marme_2819"/>
<feature type="region of interest" description="Disordered" evidence="1">
    <location>
        <begin position="112"/>
        <end position="179"/>
    </location>
</feature>
<name>F2JZ64_MARM1</name>
<reference evidence="3 4" key="1">
    <citation type="journal article" date="2012" name="Stand. Genomic Sci.">
        <title>Complete genome sequence of the melanogenic marine bacterium Marinomonas mediterranea type strain (MMB-1(T)).</title>
        <authorList>
            <person name="Lucas-Elio P."/>
            <person name="Goodwin L."/>
            <person name="Woyke T."/>
            <person name="Pitluck S."/>
            <person name="Nolan M."/>
            <person name="Kyrpides N.C."/>
            <person name="Detter J.C."/>
            <person name="Copeland A."/>
            <person name="Teshima H."/>
            <person name="Bruce D."/>
            <person name="Detter C."/>
            <person name="Tapia R."/>
            <person name="Han S."/>
            <person name="Land M.L."/>
            <person name="Ivanova N."/>
            <person name="Mikhailova N."/>
            <person name="Johnston A.W."/>
            <person name="Sanchez-Amat A."/>
        </authorList>
    </citation>
    <scope>NUCLEOTIDE SEQUENCE [LARGE SCALE GENOMIC DNA]</scope>
    <source>
        <strain evidence="4">ATCC 700492 / JCM 21426 / NBRC 103028 / MMB-1</strain>
    </source>
</reference>
<evidence type="ECO:0000313" key="3">
    <source>
        <dbReference type="EMBL" id="ADZ92042.1"/>
    </source>
</evidence>
<dbReference type="EMBL" id="CP002583">
    <property type="protein sequence ID" value="ADZ92042.1"/>
    <property type="molecule type" value="Genomic_DNA"/>
</dbReference>
<dbReference type="HOGENOM" id="CLU_873778_0_0_6"/>
<protein>
    <recommendedName>
        <fullName evidence="2">DnaT DNA-binding domain-containing protein</fullName>
    </recommendedName>
</protein>
<organism evidence="3 4">
    <name type="scientific">Marinomonas mediterranea (strain ATCC 700492 / JCM 21426 / NBRC 103028 / MMB-1)</name>
    <dbReference type="NCBI Taxonomy" id="717774"/>
    <lineage>
        <taxon>Bacteria</taxon>
        <taxon>Pseudomonadati</taxon>
        <taxon>Pseudomonadota</taxon>
        <taxon>Gammaproteobacteria</taxon>
        <taxon>Oceanospirillales</taxon>
        <taxon>Oceanospirillaceae</taxon>
        <taxon>Marinomonas</taxon>
    </lineage>
</organism>
<feature type="compositionally biased region" description="Polar residues" evidence="1">
    <location>
        <begin position="309"/>
        <end position="318"/>
    </location>
</feature>
<dbReference type="InterPro" id="IPR040480">
    <property type="entry name" value="DnaT_DNA_bind"/>
</dbReference>
<dbReference type="PATRIC" id="fig|717774.3.peg.2901"/>